<proteinExistence type="predicted"/>
<keyword evidence="2" id="KW-1185">Reference proteome</keyword>
<protein>
    <submittedName>
        <fullName evidence="1">Uncharacterized protein</fullName>
    </submittedName>
</protein>
<gene>
    <name evidence="1" type="ORF">O181_086315</name>
</gene>
<sequence>ENPLGTIQSRIVTAHPVGHRTDQSKTFWHPIRLQPQMIQRASGQTIFFQQDFANSTPPHHSPCPSFILQFSFFFAISTSRLLVLRASVKLISPNKHLTYNIAM</sequence>
<dbReference type="AlphaFoldDB" id="A0A9Q3FTZ7"/>
<dbReference type="EMBL" id="AVOT02051605">
    <property type="protein sequence ID" value="MBW0546600.1"/>
    <property type="molecule type" value="Genomic_DNA"/>
</dbReference>
<accession>A0A9Q3FTZ7</accession>
<name>A0A9Q3FTZ7_9BASI</name>
<evidence type="ECO:0000313" key="2">
    <source>
        <dbReference type="Proteomes" id="UP000765509"/>
    </source>
</evidence>
<evidence type="ECO:0000313" key="1">
    <source>
        <dbReference type="EMBL" id="MBW0546600.1"/>
    </source>
</evidence>
<organism evidence="1 2">
    <name type="scientific">Austropuccinia psidii MF-1</name>
    <dbReference type="NCBI Taxonomy" id="1389203"/>
    <lineage>
        <taxon>Eukaryota</taxon>
        <taxon>Fungi</taxon>
        <taxon>Dikarya</taxon>
        <taxon>Basidiomycota</taxon>
        <taxon>Pucciniomycotina</taxon>
        <taxon>Pucciniomycetes</taxon>
        <taxon>Pucciniales</taxon>
        <taxon>Sphaerophragmiaceae</taxon>
        <taxon>Austropuccinia</taxon>
    </lineage>
</organism>
<dbReference type="Proteomes" id="UP000765509">
    <property type="component" value="Unassembled WGS sequence"/>
</dbReference>
<feature type="non-terminal residue" evidence="1">
    <location>
        <position position="1"/>
    </location>
</feature>
<comment type="caution">
    <text evidence="1">The sequence shown here is derived from an EMBL/GenBank/DDBJ whole genome shotgun (WGS) entry which is preliminary data.</text>
</comment>
<reference evidence="1" key="1">
    <citation type="submission" date="2021-03" db="EMBL/GenBank/DDBJ databases">
        <title>Draft genome sequence of rust myrtle Austropuccinia psidii MF-1, a brazilian biotype.</title>
        <authorList>
            <person name="Quecine M.C."/>
            <person name="Pachon D.M.R."/>
            <person name="Bonatelli M.L."/>
            <person name="Correr F.H."/>
            <person name="Franceschini L.M."/>
            <person name="Leite T.F."/>
            <person name="Margarido G.R.A."/>
            <person name="Almeida C.A."/>
            <person name="Ferrarezi J.A."/>
            <person name="Labate C.A."/>
        </authorList>
    </citation>
    <scope>NUCLEOTIDE SEQUENCE</scope>
    <source>
        <strain evidence="1">MF-1</strain>
    </source>
</reference>